<protein>
    <submittedName>
        <fullName evidence="1">Uncharacterized protein</fullName>
    </submittedName>
</protein>
<reference evidence="1 2" key="1">
    <citation type="journal article" date="2013" name="ISME J.">
        <title>Comparative genomics of pathogenic lineages of Vibrio nigripulchritudo identifies virulence-associated traits.</title>
        <authorList>
            <person name="Goudenege D."/>
            <person name="Labreuche Y."/>
            <person name="Krin E."/>
            <person name="Ansquer D."/>
            <person name="Mangenot S."/>
            <person name="Calteau A."/>
            <person name="Medigue C."/>
            <person name="Mazel D."/>
            <person name="Polz M.F."/>
            <person name="Le Roux F."/>
        </authorList>
    </citation>
    <scope>NUCLEOTIDE SEQUENCE [LARGE SCALE GENOMIC DNA]</scope>
    <source>
        <strain evidence="2">SnF1</strain>
    </source>
</reference>
<name>U4K4F6_9VIBR</name>
<evidence type="ECO:0000313" key="2">
    <source>
        <dbReference type="Proteomes" id="UP000016895"/>
    </source>
</evidence>
<dbReference type="STRING" id="28173.VIBNI_B0357"/>
<gene>
    <name evidence="1" type="ORF">VIBNI_B0357</name>
</gene>
<dbReference type="Proteomes" id="UP000016895">
    <property type="component" value="Chromosome 2"/>
</dbReference>
<dbReference type="KEGG" id="vni:VIBNI_B0357"/>
<accession>U4K4F6</accession>
<keyword evidence="2" id="KW-1185">Reference proteome</keyword>
<organism evidence="1 2">
    <name type="scientific">Vibrio nigripulchritudo</name>
    <dbReference type="NCBI Taxonomy" id="28173"/>
    <lineage>
        <taxon>Bacteria</taxon>
        <taxon>Pseudomonadati</taxon>
        <taxon>Pseudomonadota</taxon>
        <taxon>Gammaproteobacteria</taxon>
        <taxon>Vibrionales</taxon>
        <taxon>Vibrionaceae</taxon>
        <taxon>Vibrio</taxon>
    </lineage>
</organism>
<sequence length="44" mass="5093">MLPKLAKIGDLPFEEKLTAKKEKFIESAHIKIMEKRSLILGFHL</sequence>
<proteinExistence type="predicted"/>
<dbReference type="EMBL" id="FO203527">
    <property type="protein sequence ID" value="CCO60176.1"/>
    <property type="molecule type" value="Genomic_DNA"/>
</dbReference>
<dbReference type="AlphaFoldDB" id="U4K4F6"/>
<evidence type="ECO:0000313" key="1">
    <source>
        <dbReference type="EMBL" id="CCO60176.1"/>
    </source>
</evidence>